<evidence type="ECO:0000256" key="1">
    <source>
        <dbReference type="ARBA" id="ARBA00001445"/>
    </source>
</evidence>
<feature type="domain" description="Alpha-L-rhamnosidase C-terminal" evidence="7">
    <location>
        <begin position="794"/>
        <end position="867"/>
    </location>
</feature>
<dbReference type="Proteomes" id="UP000305883">
    <property type="component" value="Unassembled WGS sequence"/>
</dbReference>
<dbReference type="GO" id="GO:0005975">
    <property type="term" value="P:carbohydrate metabolic process"/>
    <property type="evidence" value="ECO:0007669"/>
    <property type="project" value="InterPro"/>
</dbReference>
<dbReference type="Gene3D" id="2.60.420.10">
    <property type="entry name" value="Maltose phosphorylase, domain 3"/>
    <property type="match status" value="1"/>
</dbReference>
<dbReference type="Pfam" id="PF25788">
    <property type="entry name" value="Ig_Rha78A_N"/>
    <property type="match status" value="1"/>
</dbReference>
<evidence type="ECO:0000313" key="9">
    <source>
        <dbReference type="Proteomes" id="UP000305883"/>
    </source>
</evidence>
<reference evidence="8 9" key="1">
    <citation type="journal article" date="2019" name="Genome Biol. Evol.">
        <title>Genomic Plasticity Mediated by Transposable Elements in the Plant Pathogenic Fungus Colletotrichum higginsianum.</title>
        <authorList>
            <person name="Tsushima A."/>
            <person name="Gan P."/>
            <person name="Kumakura N."/>
            <person name="Narusaka M."/>
            <person name="Takano Y."/>
            <person name="Narusaka Y."/>
            <person name="Shirasu K."/>
        </authorList>
    </citation>
    <scope>NUCLEOTIDE SEQUENCE [LARGE SCALE GENOMIC DNA]</scope>
    <source>
        <strain evidence="8 9">MAFF305635-RFP</strain>
    </source>
</reference>
<dbReference type="AlphaFoldDB" id="A0A4T0W0R7"/>
<dbReference type="InterPro" id="IPR012341">
    <property type="entry name" value="6hp_glycosidase-like_sf"/>
</dbReference>
<dbReference type="InterPro" id="IPR035398">
    <property type="entry name" value="Bac_rhamnosid_C"/>
</dbReference>
<dbReference type="PANTHER" id="PTHR33307:SF6">
    <property type="entry name" value="ALPHA-RHAMNOSIDASE (EUROFUNG)-RELATED"/>
    <property type="match status" value="1"/>
</dbReference>
<evidence type="ECO:0000259" key="5">
    <source>
        <dbReference type="Pfam" id="PF08531"/>
    </source>
</evidence>
<dbReference type="Pfam" id="PF08531">
    <property type="entry name" value="Bac_rhamnosid_N"/>
    <property type="match status" value="1"/>
</dbReference>
<organism evidence="8 9">
    <name type="scientific">Colletotrichum higginsianum</name>
    <dbReference type="NCBI Taxonomy" id="80884"/>
    <lineage>
        <taxon>Eukaryota</taxon>
        <taxon>Fungi</taxon>
        <taxon>Dikarya</taxon>
        <taxon>Ascomycota</taxon>
        <taxon>Pezizomycotina</taxon>
        <taxon>Sordariomycetes</taxon>
        <taxon>Hypocreomycetidae</taxon>
        <taxon>Glomerellales</taxon>
        <taxon>Glomerellaceae</taxon>
        <taxon>Colletotrichum</taxon>
        <taxon>Colletotrichum destructivum species complex</taxon>
    </lineage>
</organism>
<sequence length="894" mass="97819">MPSLHVSSLRFEHHPTGLGVSSPTPRLSWHVTSDSIPKNWQQTSYLLEITRGSKQSQTFHVDGSSTTLVPWPDSPLVSAETASVRVKSNGSSDDGQLDTEWSDPVTVEAGLFSQGEWTATPITAPPRSASHADERGIRPVRFRKTFNAPETAGQGRVRLYITALGIYEAYLNGNRIGDECLAPGWTAYQHRIQYQVFDVASLLKPGRPNVLSVEVSEGWYAGRVLWGEGLTCFYGDRIGVLAQLDILSDDATSVPAFRLISDGSWECHASPIVASGIYDGETYDLGLEVADWHHDNTARWSAVETLPFPKSSLVGSSCPPVRITETVKPVQISTDAAGKTLVDFGQNLVGKLVVHSLQKPDGHRLTIRHAEVLENGFLGVRPLRAAKATDTVIFGGGGLHLRDWSPHFTYHGFRYVELDGWAADEVTRDSLSAVVMHTDMARTGFFACSDDAVNALHRNVVWSMRGNFVSIPTDCPQRDERLGWTGDIQVFSPTASFLYDCAGMLGNWMRDVVLDQRDAGGVVPLVVPNVMRDGPWPSVPQAVWDDVVVLVPWTLYKWFGDAGVLREAYPGMRDYLRSVQRGEDGLWDPDLWQLGDWLDPNAPPAEPGLARTDGTLVADAYLVYVTGVVSRIAGVLGLAADAEDLAAEHVRLKQLFRDKYMTKAGFVVADSQTALALALLFDLHETAAQRTAAAARLARLVRYAKFRVSTGFAGTPVVLHALSETGHAQVAYRMLLETGCPSWLYPVVRMGATTVWERWDSMMEDGTVNPGEMTSFNHYALGSVADWMHAGIAGLAPLEAGWKRFRVRPRPGGGLKHAEAEFRSANGTVKSRWEVRAGDRFVVEVTVPLNAAAVVSMPDGSEETAGSGTWTFESGLGPEVKEWPPEALLTQFGL</sequence>
<feature type="domain" description="Alpha-L-rhamnosidase six-hairpin glycosidase" evidence="6">
    <location>
        <begin position="442"/>
        <end position="791"/>
    </location>
</feature>
<dbReference type="SUPFAM" id="SSF48208">
    <property type="entry name" value="Six-hairpin glycosidases"/>
    <property type="match status" value="1"/>
</dbReference>
<dbReference type="InterPro" id="IPR008928">
    <property type="entry name" value="6-hairpin_glycosidase_sf"/>
</dbReference>
<dbReference type="InterPro" id="IPR008902">
    <property type="entry name" value="Rhamnosid_concanavalin"/>
</dbReference>
<dbReference type="InterPro" id="IPR013737">
    <property type="entry name" value="Bac_rhamnosid_N"/>
</dbReference>
<evidence type="ECO:0000256" key="2">
    <source>
        <dbReference type="ARBA" id="ARBA00012652"/>
    </source>
</evidence>
<evidence type="ECO:0000259" key="4">
    <source>
        <dbReference type="Pfam" id="PF05592"/>
    </source>
</evidence>
<dbReference type="Gene3D" id="1.50.10.10">
    <property type="match status" value="1"/>
</dbReference>
<evidence type="ECO:0000259" key="6">
    <source>
        <dbReference type="Pfam" id="PF17389"/>
    </source>
</evidence>
<comment type="caution">
    <text evidence="8">The sequence shown here is derived from an EMBL/GenBank/DDBJ whole genome shotgun (WGS) entry which is preliminary data.</text>
</comment>
<dbReference type="InterPro" id="IPR013783">
    <property type="entry name" value="Ig-like_fold"/>
</dbReference>
<protein>
    <recommendedName>
        <fullName evidence="2">alpha-L-rhamnosidase</fullName>
        <ecNumber evidence="2">3.2.1.40</ecNumber>
    </recommendedName>
</protein>
<proteinExistence type="predicted"/>
<gene>
    <name evidence="8" type="ORF">CH35J_006327</name>
</gene>
<dbReference type="Pfam" id="PF05592">
    <property type="entry name" value="Bac_rhamnosid"/>
    <property type="match status" value="1"/>
</dbReference>
<dbReference type="Gene3D" id="2.60.120.260">
    <property type="entry name" value="Galactose-binding domain-like"/>
    <property type="match status" value="2"/>
</dbReference>
<dbReference type="InterPro" id="IPR016007">
    <property type="entry name" value="Alpha_rhamnosid"/>
</dbReference>
<feature type="domain" description="Alpha-L-rhamnosidase concanavalin-like" evidence="4">
    <location>
        <begin position="337"/>
        <end position="437"/>
    </location>
</feature>
<name>A0A4T0W0R7_9PEZI</name>
<evidence type="ECO:0000313" key="8">
    <source>
        <dbReference type="EMBL" id="TIC98850.1"/>
    </source>
</evidence>
<dbReference type="EC" id="3.2.1.40" evidence="2"/>
<feature type="domain" description="Bacterial alpha-L-rhamnosidase N-terminal" evidence="5">
    <location>
        <begin position="156"/>
        <end position="325"/>
    </location>
</feature>
<keyword evidence="3" id="KW-0378">Hydrolase</keyword>
<dbReference type="InterPro" id="IPR035396">
    <property type="entry name" value="Bac_rhamnosid6H"/>
</dbReference>
<dbReference type="Pfam" id="PF17390">
    <property type="entry name" value="Bac_rhamnosid_C"/>
    <property type="match status" value="1"/>
</dbReference>
<dbReference type="PANTHER" id="PTHR33307">
    <property type="entry name" value="ALPHA-RHAMNOSIDASE (EUROFUNG)"/>
    <property type="match status" value="1"/>
</dbReference>
<dbReference type="PIRSF" id="PIRSF010631">
    <property type="entry name" value="A-rhamnsds"/>
    <property type="match status" value="1"/>
</dbReference>
<dbReference type="GO" id="GO:0030596">
    <property type="term" value="F:alpha-L-rhamnosidase activity"/>
    <property type="evidence" value="ECO:0007669"/>
    <property type="project" value="UniProtKB-EC"/>
</dbReference>
<dbReference type="Pfam" id="PF17389">
    <property type="entry name" value="Bac_rhamnosid6H"/>
    <property type="match status" value="1"/>
</dbReference>
<dbReference type="OrthoDB" id="10036721at2759"/>
<evidence type="ECO:0000259" key="7">
    <source>
        <dbReference type="Pfam" id="PF17390"/>
    </source>
</evidence>
<dbReference type="Gene3D" id="2.60.40.10">
    <property type="entry name" value="Immunoglobulins"/>
    <property type="match status" value="1"/>
</dbReference>
<evidence type="ECO:0000256" key="3">
    <source>
        <dbReference type="ARBA" id="ARBA00022801"/>
    </source>
</evidence>
<dbReference type="EMBL" id="MWPZ01000004">
    <property type="protein sequence ID" value="TIC98850.1"/>
    <property type="molecule type" value="Genomic_DNA"/>
</dbReference>
<comment type="catalytic activity">
    <reaction evidence="1">
        <text>Hydrolysis of terminal non-reducing alpha-L-rhamnose residues in alpha-L-rhamnosides.</text>
        <dbReference type="EC" id="3.2.1.40"/>
    </reaction>
</comment>
<accession>A0A4T0W0R7</accession>